<proteinExistence type="predicted"/>
<dbReference type="OrthoDB" id="9805852at2"/>
<keyword evidence="3" id="KW-1185">Reference proteome</keyword>
<evidence type="ECO:0000259" key="1">
    <source>
        <dbReference type="Pfam" id="PF01266"/>
    </source>
</evidence>
<dbReference type="AlphaFoldDB" id="A0A1G8W540"/>
<dbReference type="GO" id="GO:0005737">
    <property type="term" value="C:cytoplasm"/>
    <property type="evidence" value="ECO:0007669"/>
    <property type="project" value="TreeGrafter"/>
</dbReference>
<dbReference type="PANTHER" id="PTHR13847">
    <property type="entry name" value="SARCOSINE DEHYDROGENASE-RELATED"/>
    <property type="match status" value="1"/>
</dbReference>
<dbReference type="EMBL" id="FNEI01000015">
    <property type="protein sequence ID" value="SDJ72620.1"/>
    <property type="molecule type" value="Genomic_DNA"/>
</dbReference>
<dbReference type="SUPFAM" id="SSF51905">
    <property type="entry name" value="FAD/NAD(P)-binding domain"/>
    <property type="match status" value="1"/>
</dbReference>
<dbReference type="STRING" id="1045773.SAMN05216555_11588"/>
<dbReference type="InterPro" id="IPR006076">
    <property type="entry name" value="FAD-dep_OxRdtase"/>
</dbReference>
<dbReference type="PANTHER" id="PTHR13847:SF281">
    <property type="entry name" value="FAD DEPENDENT OXIDOREDUCTASE DOMAIN-CONTAINING PROTEIN"/>
    <property type="match status" value="1"/>
</dbReference>
<gene>
    <name evidence="2" type="ORF">SAMN05216555_11588</name>
</gene>
<dbReference type="Gene3D" id="3.30.9.10">
    <property type="entry name" value="D-Amino Acid Oxidase, subunit A, domain 2"/>
    <property type="match status" value="1"/>
</dbReference>
<dbReference type="InterPro" id="IPR036188">
    <property type="entry name" value="FAD/NAD-bd_sf"/>
</dbReference>
<sequence>MKLVPYWLDTAEPSGDYRSTPVPENVDVAIIGAGFTGLSAALEFAQQGASVAVFERHTVGWGASGRNGGMATTGLAIGFSTAVKRYGVPRAVEMFREYNDAIDSIEKLVHDHAIDCDFNRFGKLSLAYHESHNDGFKKSQELLAKHVDHYVTVIPKADIHSEIGTDFYKGAMLDPMGAGLHVGKFAHGLAGAAATAGALICENAGVTELKRVNGTVHDVHTTRGITRAKQVLVATSGYTGSITPWMQRRVIPVGSFIIVTEPLPEDVVNRILPNRRMASDSKMLTYYFRITPDNRLLFGGRARFALSSPDSDVKSAEILRKAMLELFPYLSNAKVDYIWGGLVDLSMDQMVHAGVHDGLFYSLNYSGHGVQMAAHMGKRMAHYMGGDKSANVWEDLKNPPVPGHFGPPWFLPFIGAAAKIIDRIK</sequence>
<reference evidence="3" key="1">
    <citation type="submission" date="2016-10" db="EMBL/GenBank/DDBJ databases">
        <authorList>
            <person name="Varghese N."/>
            <person name="Submissions S."/>
        </authorList>
    </citation>
    <scope>NUCLEOTIDE SEQUENCE [LARGE SCALE GENOMIC DNA]</scope>
    <source>
        <strain evidence="3">CGMCC 1.10783</strain>
    </source>
</reference>
<dbReference type="RefSeq" id="WP_074590729.1">
    <property type="nucleotide sequence ID" value="NZ_FNEI01000015.1"/>
</dbReference>
<dbReference type="Pfam" id="PF01266">
    <property type="entry name" value="DAO"/>
    <property type="match status" value="1"/>
</dbReference>
<accession>A0A1G8W540</accession>
<name>A0A1G8W540_9MICC</name>
<protein>
    <submittedName>
        <fullName evidence="2">Glycine/D-amino acid oxidase</fullName>
    </submittedName>
</protein>
<dbReference type="Gene3D" id="3.50.50.60">
    <property type="entry name" value="FAD/NAD(P)-binding domain"/>
    <property type="match status" value="1"/>
</dbReference>
<organism evidence="2 3">
    <name type="scientific">Arthrobacter cupressi</name>
    <dbReference type="NCBI Taxonomy" id="1045773"/>
    <lineage>
        <taxon>Bacteria</taxon>
        <taxon>Bacillati</taxon>
        <taxon>Actinomycetota</taxon>
        <taxon>Actinomycetes</taxon>
        <taxon>Micrococcales</taxon>
        <taxon>Micrococcaceae</taxon>
        <taxon>Arthrobacter</taxon>
    </lineage>
</organism>
<evidence type="ECO:0000313" key="3">
    <source>
        <dbReference type="Proteomes" id="UP000182130"/>
    </source>
</evidence>
<dbReference type="Proteomes" id="UP000182130">
    <property type="component" value="Unassembled WGS sequence"/>
</dbReference>
<evidence type="ECO:0000313" key="2">
    <source>
        <dbReference type="EMBL" id="SDJ72620.1"/>
    </source>
</evidence>
<feature type="domain" description="FAD dependent oxidoreductase" evidence="1">
    <location>
        <begin position="27"/>
        <end position="382"/>
    </location>
</feature>